<name>A0A0F9QUL0_9ZZZZ</name>
<gene>
    <name evidence="1" type="ORF">LCGC14_0657540</name>
</gene>
<proteinExistence type="predicted"/>
<sequence length="801" mass="94784">MNWKKEKNNNPKENIKKKLKDHEFLESIKRESLEKFPKKLKYFQESDVSCSIRTIRPAANISNKERIIQKTNQENPCSLPFPIIKEGDSTLSSDSVRLIYGNYKIKSKEETINMKQKIEDDKRLNNFIIKTESNDDEIELMYNLKDLYMKHNSLTGLSDKKFSIVIGIRISDLKTRKTKFSAVRFKKVLDFIDNFNEYDKKIVECKIIKLLKKRLSIQIPKGKETNAEYIFAHDLLELYREIDLYIVLKDFCAIIEFYLSSSFNQDSRISDNSIRKIRKKLLPYFNSDQILKLDVMINVYKENRRDLELKEFDINYKRELKFKIRYIFEYLPIPDDFNISDLVNLALEYFDSMINNKLTYQDMIPSAHSGYVAPALVYYVLLVNNIYYIDNKRISAHNIISKKIRDLKILGLTGRTSKNIPIHKLYEYLSDELKAKVGVLTYKDYSMDDFTSEFNQIRNDLDFSEKEYPKGRELNKISPKYKSFVRATYRFGKSFDNIVEKSGLEPFRKKYLKYNPFELNDYANKIIEIANELGYEEGVCPSAKDLERHYQPLTYSFRKNGYILKDLIPFGLYPSDFTLSQAVGGLVHYIFEYEIIKYLLDKLNLKSYYEIYPNIYSFEYHRIDNAILNNALFKNTIFSKQNIINLSESQLRKIILFLFDYTISSDLEFVIDKCNRNYHNSQRFLIIVSLFRIIYDIPNDVPHKSHVIQLDFNEFSQLLLLPDCLHEYLKEIILLAKNALYPEDININKSLEDLSVIASKARQEMLNHYRPLCNQEALEKDLLELFEDMSDVENFLKNNSL</sequence>
<comment type="caution">
    <text evidence="1">The sequence shown here is derived from an EMBL/GenBank/DDBJ whole genome shotgun (WGS) entry which is preliminary data.</text>
</comment>
<reference evidence="1" key="1">
    <citation type="journal article" date="2015" name="Nature">
        <title>Complex archaea that bridge the gap between prokaryotes and eukaryotes.</title>
        <authorList>
            <person name="Spang A."/>
            <person name="Saw J.H."/>
            <person name="Jorgensen S.L."/>
            <person name="Zaremba-Niedzwiedzka K."/>
            <person name="Martijn J."/>
            <person name="Lind A.E."/>
            <person name="van Eijk R."/>
            <person name="Schleper C."/>
            <person name="Guy L."/>
            <person name="Ettema T.J."/>
        </authorList>
    </citation>
    <scope>NUCLEOTIDE SEQUENCE</scope>
</reference>
<dbReference type="EMBL" id="LAZR01001247">
    <property type="protein sequence ID" value="KKN47970.1"/>
    <property type="molecule type" value="Genomic_DNA"/>
</dbReference>
<evidence type="ECO:0000313" key="1">
    <source>
        <dbReference type="EMBL" id="KKN47970.1"/>
    </source>
</evidence>
<dbReference type="AlphaFoldDB" id="A0A0F9QUL0"/>
<protein>
    <submittedName>
        <fullName evidence="1">Uncharacterized protein</fullName>
    </submittedName>
</protein>
<accession>A0A0F9QUL0</accession>
<organism evidence="1">
    <name type="scientific">marine sediment metagenome</name>
    <dbReference type="NCBI Taxonomy" id="412755"/>
    <lineage>
        <taxon>unclassified sequences</taxon>
        <taxon>metagenomes</taxon>
        <taxon>ecological metagenomes</taxon>
    </lineage>
</organism>